<evidence type="ECO:0000259" key="1">
    <source>
        <dbReference type="Pfam" id="PF25549"/>
    </source>
</evidence>
<organism evidence="2 3">
    <name type="scientific">Leucobacter insecticola</name>
    <dbReference type="NCBI Taxonomy" id="2714934"/>
    <lineage>
        <taxon>Bacteria</taxon>
        <taxon>Bacillati</taxon>
        <taxon>Actinomycetota</taxon>
        <taxon>Actinomycetes</taxon>
        <taxon>Micrococcales</taxon>
        <taxon>Microbacteriaceae</taxon>
        <taxon>Leucobacter</taxon>
    </lineage>
</organism>
<accession>A0A6G8FGW3</accession>
<dbReference type="RefSeq" id="WP_166321309.1">
    <property type="nucleotide sequence ID" value="NZ_CP049934.1"/>
</dbReference>
<keyword evidence="3" id="KW-1185">Reference proteome</keyword>
<protein>
    <recommendedName>
        <fullName evidence="1">DUF7927 domain-containing protein</fullName>
    </recommendedName>
</protein>
<evidence type="ECO:0000313" key="3">
    <source>
        <dbReference type="Proteomes" id="UP000501387"/>
    </source>
</evidence>
<name>A0A6G8FGW3_9MICO</name>
<dbReference type="Proteomes" id="UP000501387">
    <property type="component" value="Chromosome"/>
</dbReference>
<evidence type="ECO:0000313" key="2">
    <source>
        <dbReference type="EMBL" id="QIM15272.1"/>
    </source>
</evidence>
<dbReference type="Pfam" id="PF25549">
    <property type="entry name" value="DUF7927"/>
    <property type="match status" value="1"/>
</dbReference>
<feature type="domain" description="DUF7927" evidence="1">
    <location>
        <begin position="73"/>
        <end position="183"/>
    </location>
</feature>
<dbReference type="EMBL" id="CP049934">
    <property type="protein sequence ID" value="QIM15272.1"/>
    <property type="molecule type" value="Genomic_DNA"/>
</dbReference>
<gene>
    <name evidence="2" type="ORF">G7067_00715</name>
</gene>
<dbReference type="AlphaFoldDB" id="A0A6G8FGW3"/>
<dbReference type="InterPro" id="IPR057687">
    <property type="entry name" value="DUF7927"/>
</dbReference>
<reference evidence="2 3" key="1">
    <citation type="submission" date="2020-03" db="EMBL/GenBank/DDBJ databases">
        <title>Leucobacter sp. nov., isolated from beetles.</title>
        <authorList>
            <person name="Hyun D.-W."/>
            <person name="Bae J.-W."/>
        </authorList>
    </citation>
    <scope>NUCLEOTIDE SEQUENCE [LARGE SCALE GENOMIC DNA]</scope>
    <source>
        <strain evidence="2 3">HDW9B</strain>
    </source>
</reference>
<proteinExistence type="predicted"/>
<sequence length="203" mass="21898">MTITYSINTAGVDVDVYTTLPNSACVPLAGQDPECASLVTPVPPATRETPACVGPDCADLLPEYTKVLEGVGATLNADGEADYVVSIRNPYDELLHVELVDYLSDVLDDATIIGPPTVSVSTISVDRTDAAAWVIHGELQPGETVQLRYRIKVHSPNAAGNRILDNYIVPSTVDKPTACTPKPRRISTARTIRCRIRCPRRGR</sequence>
<dbReference type="KEGG" id="lins:G7067_00715"/>